<dbReference type="SUPFAM" id="SSF51735">
    <property type="entry name" value="NAD(P)-binding Rossmann-fold domains"/>
    <property type="match status" value="1"/>
</dbReference>
<dbReference type="AlphaFoldDB" id="X1LNJ5"/>
<dbReference type="EMBL" id="BARU01045693">
    <property type="protein sequence ID" value="GAH95718.1"/>
    <property type="molecule type" value="Genomic_DNA"/>
</dbReference>
<dbReference type="PANTHER" id="PTHR43669">
    <property type="entry name" value="5-KETO-D-GLUCONATE 5-REDUCTASE"/>
    <property type="match status" value="1"/>
</dbReference>
<feature type="non-terminal residue" evidence="3">
    <location>
        <position position="138"/>
    </location>
</feature>
<organism evidence="3">
    <name type="scientific">marine sediment metagenome</name>
    <dbReference type="NCBI Taxonomy" id="412755"/>
    <lineage>
        <taxon>unclassified sequences</taxon>
        <taxon>metagenomes</taxon>
        <taxon>ecological metagenomes</taxon>
    </lineage>
</organism>
<evidence type="ECO:0008006" key="4">
    <source>
        <dbReference type="Google" id="ProtNLM"/>
    </source>
</evidence>
<accession>X1LNJ5</accession>
<sequence>MSAGHLSVKLFAKEEIVKSGNKAEFLKCDVTKIADCQNVANITKEKFGKINILVNCAGIIYRKNTVDLPEKDWDLAINVTLKSIYLMSKYVIPIMAEGGGGSIINIGSGWSLKGGENAVSYCAAKGGVWNLTRAMAID</sequence>
<dbReference type="PRINTS" id="PR00080">
    <property type="entry name" value="SDRFAMILY"/>
</dbReference>
<dbReference type="InterPro" id="IPR036291">
    <property type="entry name" value="NAD(P)-bd_dom_sf"/>
</dbReference>
<evidence type="ECO:0000313" key="3">
    <source>
        <dbReference type="EMBL" id="GAH95718.1"/>
    </source>
</evidence>
<dbReference type="PRINTS" id="PR00081">
    <property type="entry name" value="GDHRDH"/>
</dbReference>
<comment type="similarity">
    <text evidence="1">Belongs to the short-chain dehydrogenases/reductases (SDR) family.</text>
</comment>
<dbReference type="PANTHER" id="PTHR43669:SF14">
    <property type="entry name" value="OXIDOREDUCTASE"/>
    <property type="match status" value="1"/>
</dbReference>
<evidence type="ECO:0000256" key="1">
    <source>
        <dbReference type="ARBA" id="ARBA00006484"/>
    </source>
</evidence>
<gene>
    <name evidence="3" type="ORF">S03H2_69227</name>
</gene>
<dbReference type="Gene3D" id="3.40.50.720">
    <property type="entry name" value="NAD(P)-binding Rossmann-like Domain"/>
    <property type="match status" value="1"/>
</dbReference>
<name>X1LNJ5_9ZZZZ</name>
<dbReference type="PROSITE" id="PS00061">
    <property type="entry name" value="ADH_SHORT"/>
    <property type="match status" value="1"/>
</dbReference>
<protein>
    <recommendedName>
        <fullName evidence="4">Short-chain dehydrogenase/reductase SDR</fullName>
    </recommendedName>
</protein>
<evidence type="ECO:0000256" key="2">
    <source>
        <dbReference type="ARBA" id="ARBA00023002"/>
    </source>
</evidence>
<reference evidence="3" key="1">
    <citation type="journal article" date="2014" name="Front. Microbiol.">
        <title>High frequency of phylogenetically diverse reductive dehalogenase-homologous genes in deep subseafloor sedimentary metagenomes.</title>
        <authorList>
            <person name="Kawai M."/>
            <person name="Futagami T."/>
            <person name="Toyoda A."/>
            <person name="Takaki Y."/>
            <person name="Nishi S."/>
            <person name="Hori S."/>
            <person name="Arai W."/>
            <person name="Tsubouchi T."/>
            <person name="Morono Y."/>
            <person name="Uchiyama I."/>
            <person name="Ito T."/>
            <person name="Fujiyama A."/>
            <person name="Inagaki F."/>
            <person name="Takami H."/>
        </authorList>
    </citation>
    <scope>NUCLEOTIDE SEQUENCE</scope>
    <source>
        <strain evidence="3">Expedition CK06-06</strain>
    </source>
</reference>
<comment type="caution">
    <text evidence="3">The sequence shown here is derived from an EMBL/GenBank/DDBJ whole genome shotgun (WGS) entry which is preliminary data.</text>
</comment>
<proteinExistence type="inferred from homology"/>
<keyword evidence="2" id="KW-0560">Oxidoreductase</keyword>
<dbReference type="InterPro" id="IPR020904">
    <property type="entry name" value="Sc_DH/Rdtase_CS"/>
</dbReference>
<dbReference type="GO" id="GO:0016491">
    <property type="term" value="F:oxidoreductase activity"/>
    <property type="evidence" value="ECO:0007669"/>
    <property type="project" value="UniProtKB-KW"/>
</dbReference>
<dbReference type="InterPro" id="IPR002347">
    <property type="entry name" value="SDR_fam"/>
</dbReference>
<dbReference type="Pfam" id="PF00106">
    <property type="entry name" value="adh_short"/>
    <property type="match status" value="1"/>
</dbReference>